<dbReference type="KEGG" id="cpho:CPHO_11185"/>
<dbReference type="OrthoDB" id="507754at2"/>
<dbReference type="Proteomes" id="UP000185491">
    <property type="component" value="Chromosome"/>
</dbReference>
<keyword evidence="4" id="KW-1185">Reference proteome</keyword>
<proteinExistence type="predicted"/>
<evidence type="ECO:0000313" key="3">
    <source>
        <dbReference type="EMBL" id="APT93359.1"/>
    </source>
</evidence>
<evidence type="ECO:0000256" key="1">
    <source>
        <dbReference type="SAM" id="SignalP"/>
    </source>
</evidence>
<dbReference type="Gene3D" id="2.40.128.270">
    <property type="match status" value="1"/>
</dbReference>
<feature type="signal peptide" evidence="1">
    <location>
        <begin position="1"/>
        <end position="23"/>
    </location>
</feature>
<feature type="chain" id="PRO_5012701949" description="DUF306 domain-containing protein" evidence="1">
    <location>
        <begin position="24"/>
        <end position="156"/>
    </location>
</feature>
<dbReference type="InterPro" id="IPR005184">
    <property type="entry name" value="DUF306_Meta_HslJ"/>
</dbReference>
<reference evidence="3 4" key="1">
    <citation type="submission" date="2014-08" db="EMBL/GenBank/DDBJ databases">
        <title>Complete genome sequence of Corynebacterium phocae M408/89/1(T)(=DSM 44612(T)), isolated from the common seal (Phoca vitulina).</title>
        <authorList>
            <person name="Ruckert C."/>
            <person name="Albersmeier A."/>
            <person name="Winkler A."/>
            <person name="Kalinowski J."/>
        </authorList>
    </citation>
    <scope>NUCLEOTIDE SEQUENCE [LARGE SCALE GENOMIC DNA]</scope>
    <source>
        <strain evidence="3 4">M408/89/1</strain>
    </source>
</reference>
<name>A0A1L7D5D9_9CORY</name>
<sequence length="156" mass="16786">MIKTFLAGLMTFIASFTSMPYGAGPTVGSSSHGSSHNPIVQEKMIPSQPSSPADIAQIRQGTYVGTADRALRVEFRGEHIFFTDGCNQYNGTLDFAGNVIHVTGITSTRVACPPARMRMTDQFLDALEGGELFNPAGDTAHVYLRHGSHTIALRQA</sequence>
<gene>
    <name evidence="3" type="ORF">CPHO_11185</name>
</gene>
<evidence type="ECO:0000259" key="2">
    <source>
        <dbReference type="Pfam" id="PF03724"/>
    </source>
</evidence>
<dbReference type="EMBL" id="CP009249">
    <property type="protein sequence ID" value="APT93359.1"/>
    <property type="molecule type" value="Genomic_DNA"/>
</dbReference>
<dbReference type="InterPro" id="IPR038670">
    <property type="entry name" value="HslJ-like_sf"/>
</dbReference>
<dbReference type="AlphaFoldDB" id="A0A1L7D5D9"/>
<dbReference type="Pfam" id="PF03724">
    <property type="entry name" value="META"/>
    <property type="match status" value="1"/>
</dbReference>
<feature type="domain" description="DUF306" evidence="2">
    <location>
        <begin position="67"/>
        <end position="148"/>
    </location>
</feature>
<dbReference type="RefSeq" id="WP_075735857.1">
    <property type="nucleotide sequence ID" value="NZ_CP009249.1"/>
</dbReference>
<accession>A0A1L7D5D9</accession>
<protein>
    <recommendedName>
        <fullName evidence="2">DUF306 domain-containing protein</fullName>
    </recommendedName>
</protein>
<dbReference type="STRING" id="161895.CPHO_11185"/>
<evidence type="ECO:0000313" key="4">
    <source>
        <dbReference type="Proteomes" id="UP000185491"/>
    </source>
</evidence>
<keyword evidence="1" id="KW-0732">Signal</keyword>
<organism evidence="3 4">
    <name type="scientific">Corynebacterium phocae</name>
    <dbReference type="NCBI Taxonomy" id="161895"/>
    <lineage>
        <taxon>Bacteria</taxon>
        <taxon>Bacillati</taxon>
        <taxon>Actinomycetota</taxon>
        <taxon>Actinomycetes</taxon>
        <taxon>Mycobacteriales</taxon>
        <taxon>Corynebacteriaceae</taxon>
        <taxon>Corynebacterium</taxon>
    </lineage>
</organism>